<evidence type="ECO:0008006" key="3">
    <source>
        <dbReference type="Google" id="ProtNLM"/>
    </source>
</evidence>
<dbReference type="InterPro" id="IPR029045">
    <property type="entry name" value="ClpP/crotonase-like_dom_sf"/>
</dbReference>
<dbReference type="EMBL" id="DSIY01000009">
    <property type="protein sequence ID" value="HEG89915.1"/>
    <property type="molecule type" value="Genomic_DNA"/>
</dbReference>
<dbReference type="Pfam" id="PF01972">
    <property type="entry name" value="SDH_protease"/>
    <property type="match status" value="1"/>
</dbReference>
<dbReference type="GO" id="GO:0016020">
    <property type="term" value="C:membrane"/>
    <property type="evidence" value="ECO:0007669"/>
    <property type="project" value="InterPro"/>
</dbReference>
<reference evidence="2" key="1">
    <citation type="journal article" date="2020" name="mSystems">
        <title>Genome- and Community-Level Interaction Insights into Carbon Utilization and Element Cycling Functions of Hydrothermarchaeota in Hydrothermal Sediment.</title>
        <authorList>
            <person name="Zhou Z."/>
            <person name="Liu Y."/>
            <person name="Xu W."/>
            <person name="Pan J."/>
            <person name="Luo Z.H."/>
            <person name="Li M."/>
        </authorList>
    </citation>
    <scope>NUCLEOTIDE SEQUENCE [LARGE SCALE GENOMIC DNA]</scope>
    <source>
        <strain evidence="2">SpSt-210</strain>
    </source>
</reference>
<dbReference type="PANTHER" id="PTHR35984">
    <property type="entry name" value="PERIPLASMIC SERINE PROTEASE"/>
    <property type="match status" value="1"/>
</dbReference>
<name>A0A831TD33_9BACT</name>
<dbReference type="AlphaFoldDB" id="A0A831TD33"/>
<dbReference type="NCBIfam" id="NF047768">
    <property type="entry name" value="Clp_like_SDH"/>
    <property type="match status" value="1"/>
</dbReference>
<dbReference type="InterPro" id="IPR002825">
    <property type="entry name" value="Pept_S49_ser-pept_pro"/>
</dbReference>
<evidence type="ECO:0000313" key="2">
    <source>
        <dbReference type="EMBL" id="HEG89915.1"/>
    </source>
</evidence>
<dbReference type="SUPFAM" id="SSF52096">
    <property type="entry name" value="ClpP/crotonase"/>
    <property type="match status" value="1"/>
</dbReference>
<comment type="caution">
    <text evidence="2">The sequence shown here is derived from an EMBL/GenBank/DDBJ whole genome shotgun (WGS) entry which is preliminary data.</text>
</comment>
<feature type="compositionally biased region" description="Basic and acidic residues" evidence="1">
    <location>
        <begin position="273"/>
        <end position="284"/>
    </location>
</feature>
<gene>
    <name evidence="2" type="ORF">ENP34_00475</name>
</gene>
<dbReference type="Gene3D" id="3.90.226.10">
    <property type="entry name" value="2-enoyl-CoA Hydratase, Chain A, domain 1"/>
    <property type="match status" value="1"/>
</dbReference>
<protein>
    <recommendedName>
        <fullName evidence="3">Serine protease, ClpP class</fullName>
    </recommendedName>
</protein>
<proteinExistence type="predicted"/>
<organism evidence="2">
    <name type="scientific">Thermorudis peleae</name>
    <dbReference type="NCBI Taxonomy" id="1382356"/>
    <lineage>
        <taxon>Bacteria</taxon>
        <taxon>Pseudomonadati</taxon>
        <taxon>Thermomicrobiota</taxon>
        <taxon>Thermomicrobia</taxon>
        <taxon>Thermomicrobia incertae sedis</taxon>
        <taxon>Thermorudis</taxon>
    </lineage>
</organism>
<dbReference type="PANTHER" id="PTHR35984:SF1">
    <property type="entry name" value="PERIPLASMIC SERINE PROTEASE"/>
    <property type="match status" value="1"/>
</dbReference>
<feature type="region of interest" description="Disordered" evidence="1">
    <location>
        <begin position="261"/>
        <end position="284"/>
    </location>
</feature>
<sequence length="284" mass="31868">MEIIGLLFWLFFLFSVLTPVVQRRFLEAQRLRMIHQIERKRGTRVITMIHRQESISFLGLPLARYIDIEDAEAVLRAIRLTPDDLPIDLILHTPGGLVLAAEQIAQALVRHKGKVTVFVPHYAMSGGTLIALAADEIVMDENAVLGPVDPQIGQFPVASLLRVVREKPIAEIDDQTLVFADIGEKALKQVRSTVIEVLSANGMGREEAEPLADALTCGQWTHDYPIAVEEAKALGLPVTTGIPEEVYQLMDLYPQTTQRRPSVQYIPLPYEPPQRDRGRGERRR</sequence>
<evidence type="ECO:0000256" key="1">
    <source>
        <dbReference type="SAM" id="MobiDB-lite"/>
    </source>
</evidence>
<accession>A0A831TD33</accession>